<dbReference type="InterPro" id="IPR036770">
    <property type="entry name" value="Ankyrin_rpt-contain_sf"/>
</dbReference>
<dbReference type="OrthoDB" id="1278353at2759"/>
<dbReference type="AlphaFoldDB" id="A0A2H2ZL17"/>
<evidence type="ECO:0000256" key="5">
    <source>
        <dbReference type="ARBA" id="ARBA00022840"/>
    </source>
</evidence>
<feature type="region of interest" description="Disordered" evidence="7">
    <location>
        <begin position="1"/>
        <end position="60"/>
    </location>
</feature>
<dbReference type="PANTHER" id="PTHR24351">
    <property type="entry name" value="RIBOSOMAL PROTEIN S6 KINASE"/>
    <property type="match status" value="1"/>
</dbReference>
<keyword evidence="1" id="KW-0723">Serine/threonine-protein kinase</keyword>
<feature type="repeat" description="ANK" evidence="6">
    <location>
        <begin position="613"/>
        <end position="645"/>
    </location>
</feature>
<evidence type="ECO:0000256" key="3">
    <source>
        <dbReference type="ARBA" id="ARBA00022741"/>
    </source>
</evidence>
<dbReference type="InterPro" id="IPR000719">
    <property type="entry name" value="Prot_kinase_dom"/>
</dbReference>
<feature type="region of interest" description="Disordered" evidence="7">
    <location>
        <begin position="540"/>
        <end position="570"/>
    </location>
</feature>
<dbReference type="InterPro" id="IPR011009">
    <property type="entry name" value="Kinase-like_dom_sf"/>
</dbReference>
<proteinExistence type="predicted"/>
<evidence type="ECO:0000256" key="2">
    <source>
        <dbReference type="ARBA" id="ARBA00022679"/>
    </source>
</evidence>
<dbReference type="SMART" id="SM00248">
    <property type="entry name" value="ANK"/>
    <property type="match status" value="5"/>
</dbReference>
<comment type="caution">
    <text evidence="9">The sequence shown here is derived from an EMBL/GenBank/DDBJ whole genome shotgun (WGS) entry which is preliminary data.</text>
</comment>
<evidence type="ECO:0000313" key="10">
    <source>
        <dbReference type="Proteomes" id="UP000219286"/>
    </source>
</evidence>
<dbReference type="GO" id="GO:0004674">
    <property type="term" value="F:protein serine/threonine kinase activity"/>
    <property type="evidence" value="ECO:0007669"/>
    <property type="project" value="UniProtKB-KW"/>
</dbReference>
<dbReference type="SUPFAM" id="SSF56112">
    <property type="entry name" value="Protein kinase-like (PK-like)"/>
    <property type="match status" value="1"/>
</dbReference>
<dbReference type="InterPro" id="IPR002110">
    <property type="entry name" value="Ankyrin_rpt"/>
</dbReference>
<dbReference type="Proteomes" id="UP000219286">
    <property type="component" value="Unassembled WGS sequence"/>
</dbReference>
<keyword evidence="10" id="KW-1185">Reference proteome</keyword>
<accession>A0A2H2ZL17</accession>
<evidence type="ECO:0000313" key="9">
    <source>
        <dbReference type="EMBL" id="OTA07483.1"/>
    </source>
</evidence>
<dbReference type="Gene3D" id="1.10.510.10">
    <property type="entry name" value="Transferase(Phosphotransferase) domain 1"/>
    <property type="match status" value="1"/>
</dbReference>
<dbReference type="PROSITE" id="PS50011">
    <property type="entry name" value="PROTEIN_KINASE_DOM"/>
    <property type="match status" value="1"/>
</dbReference>
<keyword evidence="3" id="KW-0547">Nucleotide-binding</keyword>
<organism evidence="9 10">
    <name type="scientific">Trichoderma parareesei</name>
    <name type="common">Filamentous fungus</name>
    <dbReference type="NCBI Taxonomy" id="858221"/>
    <lineage>
        <taxon>Eukaryota</taxon>
        <taxon>Fungi</taxon>
        <taxon>Dikarya</taxon>
        <taxon>Ascomycota</taxon>
        <taxon>Pezizomycotina</taxon>
        <taxon>Sordariomycetes</taxon>
        <taxon>Hypocreomycetidae</taxon>
        <taxon>Hypocreales</taxon>
        <taxon>Hypocreaceae</taxon>
        <taxon>Trichoderma</taxon>
    </lineage>
</organism>
<keyword evidence="5" id="KW-0067">ATP-binding</keyword>
<reference evidence="9 10" key="1">
    <citation type="journal article" date="2015" name="Genome Announc.">
        <title>Genome sequence and annotation of Trichoderma parareesei, the ancestor of the cellulase producer Trichoderma reesei.</title>
        <authorList>
            <person name="Yang D."/>
            <person name="Pomraning K."/>
            <person name="Kopchinskiy A."/>
            <person name="Karimi Aghcheh R."/>
            <person name="Atanasova L."/>
            <person name="Chenthamara K."/>
            <person name="Baker S.E."/>
            <person name="Zhang R."/>
            <person name="Shen Q."/>
            <person name="Freitag M."/>
            <person name="Kubicek C.P."/>
            <person name="Druzhinina I.S."/>
        </authorList>
    </citation>
    <scope>NUCLEOTIDE SEQUENCE [LARGE SCALE GENOMIC DNA]</scope>
    <source>
        <strain evidence="9 10">CBS 125925</strain>
    </source>
</reference>
<gene>
    <name evidence="9" type="ORF">A9Z42_0083940</name>
</gene>
<dbReference type="PROSITE" id="PS50297">
    <property type="entry name" value="ANK_REP_REGION"/>
    <property type="match status" value="1"/>
</dbReference>
<evidence type="ECO:0000256" key="7">
    <source>
        <dbReference type="SAM" id="MobiDB-lite"/>
    </source>
</evidence>
<evidence type="ECO:0000256" key="1">
    <source>
        <dbReference type="ARBA" id="ARBA00022527"/>
    </source>
</evidence>
<evidence type="ECO:0000256" key="4">
    <source>
        <dbReference type="ARBA" id="ARBA00022777"/>
    </source>
</evidence>
<dbReference type="GO" id="GO:0005524">
    <property type="term" value="F:ATP binding"/>
    <property type="evidence" value="ECO:0007669"/>
    <property type="project" value="UniProtKB-KW"/>
</dbReference>
<name>A0A2H2ZL17_TRIPA</name>
<dbReference type="PROSITE" id="PS50088">
    <property type="entry name" value="ANK_REPEAT"/>
    <property type="match status" value="1"/>
</dbReference>
<dbReference type="Pfam" id="PF00023">
    <property type="entry name" value="Ank"/>
    <property type="match status" value="2"/>
</dbReference>
<feature type="domain" description="Protein kinase" evidence="8">
    <location>
        <begin position="157"/>
        <end position="430"/>
    </location>
</feature>
<dbReference type="Pfam" id="PF00069">
    <property type="entry name" value="Pkinase"/>
    <property type="match status" value="1"/>
</dbReference>
<keyword evidence="6" id="KW-0040">ANK repeat</keyword>
<evidence type="ECO:0000256" key="6">
    <source>
        <dbReference type="PROSITE-ProRule" id="PRU00023"/>
    </source>
</evidence>
<keyword evidence="4" id="KW-0418">Kinase</keyword>
<dbReference type="CDD" id="cd11651">
    <property type="entry name" value="YPK1_N_like"/>
    <property type="match status" value="1"/>
</dbReference>
<evidence type="ECO:0000259" key="8">
    <source>
        <dbReference type="PROSITE" id="PS50011"/>
    </source>
</evidence>
<dbReference type="EMBL" id="LFMI01000777">
    <property type="protein sequence ID" value="OTA07483.1"/>
    <property type="molecule type" value="Genomic_DNA"/>
</dbReference>
<keyword evidence="2" id="KW-0808">Transferase</keyword>
<dbReference type="Gene3D" id="1.25.40.20">
    <property type="entry name" value="Ankyrin repeat-containing domain"/>
    <property type="match status" value="1"/>
</dbReference>
<sequence length="817" mass="91177">MAKRERSPTGYGPQPEEAVPSPSRPGILTVVLHEGTGLSIPDGCEEDQRPDQQGLGKRNTPYAVLDYDRLQQQADSYEGTAEDPVWVSDIVPWRLDEVTGEYRDANWKFDVCRPAELAIHLYLRDPHASPCVRSQDACIGVARIPIDVAQASGSEETPSQWVDVEGGTGRLRVSIRYDDMKDKTLEAADFTEQSKIQKGNSGYIARVIKKDTRQRYTTRTTPAVRRPQNADHPFIAPLTLVFQSQEGLHLLSPTMCGGYLFQHLQNQRVFSLKRARIYAAEILCALEYLHESRSIYSWLKPRNVLLDSLGHVVLCGSSLYDLGVEGDDRGSYGLPEYPAPEILRGQSRSGAADWWTLGIFIYEMLTGLPPFFHENTDEIRRQILSSDSIRFPDDLPPDATDVIAKLLDRKPDFRIGAKGGASEVKEHPFFADIDWGKLKQREYTPSFKPGFSIGDFKQHGVEGSLRLVHQDIYKERYDMQQMSLDNPEPESNFDMELDNAAIVLDPSHEASNAEADDHQDDGWELVWEADTAGPGQLFFRHQPTGEKKPIPTRADGPSHEVNDANTSLESTVPRTTQKLDALEAALQAGHDHIVSQIVLEYGIDLNIRLFGYQRISPLEWAVDHENLRLVRLLINNGADVDFPGYEARVWGQGGPLMVRAVATKNRKLVELLLTLSKTMNKTPDRVDLTRALGLAVNQRDAAMARILLANGARCDFEDGDRPLPENGLEDGCNFYDISEPTEFIPPLVRAVKMGNVGMVRLLLERGGADPNVGYHDLTAEEGKKDIKFRSSRREACVASSGTYMLGGVEGISSEYHG</sequence>
<dbReference type="SUPFAM" id="SSF48403">
    <property type="entry name" value="Ankyrin repeat"/>
    <property type="match status" value="1"/>
</dbReference>
<protein>
    <recommendedName>
        <fullName evidence="8">Protein kinase domain-containing protein</fullName>
    </recommendedName>
</protein>
<dbReference type="Gene3D" id="3.30.200.20">
    <property type="entry name" value="Phosphorylase Kinase, domain 1"/>
    <property type="match status" value="1"/>
</dbReference>